<dbReference type="VEuPathDB" id="FungiDB:AAP_04518"/>
<feature type="transmembrane region" description="Helical" evidence="6">
    <location>
        <begin position="449"/>
        <end position="472"/>
    </location>
</feature>
<comment type="caution">
    <text evidence="8">The sequence shown here is derived from an EMBL/GenBank/DDBJ whole genome shotgun (WGS) entry which is preliminary data.</text>
</comment>
<evidence type="ECO:0000256" key="1">
    <source>
        <dbReference type="ARBA" id="ARBA00004141"/>
    </source>
</evidence>
<dbReference type="PROSITE" id="PS50850">
    <property type="entry name" value="MFS"/>
    <property type="match status" value="1"/>
</dbReference>
<reference evidence="8 9" key="1">
    <citation type="journal article" date="2016" name="Genome Biol. Evol.">
        <title>Divergent and convergent evolution of fungal pathogenicity.</title>
        <authorList>
            <person name="Shang Y."/>
            <person name="Xiao G."/>
            <person name="Zheng P."/>
            <person name="Cen K."/>
            <person name="Zhan S."/>
            <person name="Wang C."/>
        </authorList>
    </citation>
    <scope>NUCLEOTIDE SEQUENCE [LARGE SCALE GENOMIC DNA]</scope>
    <source>
        <strain evidence="8 9">ARSEF 7405</strain>
    </source>
</reference>
<dbReference type="CDD" id="cd17323">
    <property type="entry name" value="MFS_Tpo1_MDR_like"/>
    <property type="match status" value="1"/>
</dbReference>
<gene>
    <name evidence="8" type="ORF">AAP_04518</name>
</gene>
<dbReference type="SUPFAM" id="SSF103473">
    <property type="entry name" value="MFS general substrate transporter"/>
    <property type="match status" value="1"/>
</dbReference>
<comment type="subcellular location">
    <subcellularLocation>
        <location evidence="1">Membrane</location>
        <topology evidence="1">Multi-pass membrane protein</topology>
    </subcellularLocation>
</comment>
<evidence type="ECO:0000313" key="9">
    <source>
        <dbReference type="Proteomes" id="UP000242877"/>
    </source>
</evidence>
<feature type="transmembrane region" description="Helical" evidence="6">
    <location>
        <begin position="587"/>
        <end position="607"/>
    </location>
</feature>
<sequence>MVYDIIRDSLFGQTVRLLTGNKYFLYPEEKPGFDFFKQYTQTRGYGSNAAASDSQATAVNEFGVKAVTDVEKPYPSESNQTLQPSNSFSRAPTPVVAEFPRAADEEGDIGMVTERSSSANSSSGDDSWSQPATPTKELKAVEAGIGADSEGNILVGWYGDDDPENPRNWSAGKKWILVLLIFYYTFAVYGSAAIYTSSLEGVQKKFNIGPTTAELGLSIFVLGYGVGPLIWAPMSEIPRYGRNVPYLSTFLIFFILSFPTAVVNNFPGLVVLRFLQGFFGSPSLANGGASMHDLFCKKKLPYFMAFWVCATYAGPSIGPLISGFAVSKMNWRWSLWEIVWMTAPAIFGWIFLLPETSADTILLHRAQRLRRLMNNPNIKSASEIKHANISAKTIAIDALIKPFEITIKDPAVAFVHTYTAIIYGVYYSFFESFPLVFPVLYHMNMGITGVLFCCLIPACFFGLGVYCIYIYFTMRAEEKRGVEPPPEKKLLPGLLAPFGQTTGLFLFAWTANKNFHWIVPIIGVTMNSGCAFLTMQSIFMYLPVSYPQYAASLFGMNDFVRSAFAFGTIMFSRAMFLKMGIARGVSLLGGLSVFGILGMWTLFFFGAKLRARSKFAIS</sequence>
<dbReference type="EMBL" id="AZGZ01000022">
    <property type="protein sequence ID" value="KZZ89033.1"/>
    <property type="molecule type" value="Genomic_DNA"/>
</dbReference>
<dbReference type="AlphaFoldDB" id="A0A162I5X1"/>
<feature type="transmembrane region" description="Helical" evidence="6">
    <location>
        <begin position="338"/>
        <end position="363"/>
    </location>
</feature>
<feature type="transmembrane region" description="Helical" evidence="6">
    <location>
        <begin position="493"/>
        <end position="511"/>
    </location>
</feature>
<dbReference type="Pfam" id="PF07690">
    <property type="entry name" value="MFS_1"/>
    <property type="match status" value="1"/>
</dbReference>
<evidence type="ECO:0000313" key="8">
    <source>
        <dbReference type="EMBL" id="KZZ89033.1"/>
    </source>
</evidence>
<feature type="transmembrane region" description="Helical" evidence="6">
    <location>
        <begin position="300"/>
        <end position="326"/>
    </location>
</feature>
<feature type="domain" description="Major facilitator superfamily (MFS) profile" evidence="7">
    <location>
        <begin position="176"/>
        <end position="618"/>
    </location>
</feature>
<evidence type="ECO:0000256" key="6">
    <source>
        <dbReference type="SAM" id="Phobius"/>
    </source>
</evidence>
<dbReference type="GO" id="GO:1990961">
    <property type="term" value="P:xenobiotic detoxification by transmembrane export across the plasma membrane"/>
    <property type="evidence" value="ECO:0007669"/>
    <property type="project" value="TreeGrafter"/>
</dbReference>
<keyword evidence="3 6" id="KW-1133">Transmembrane helix</keyword>
<dbReference type="OrthoDB" id="3357846at2759"/>
<keyword evidence="4 6" id="KW-0472">Membrane</keyword>
<accession>A0A162I5X1</accession>
<feature type="region of interest" description="Disordered" evidence="5">
    <location>
        <begin position="73"/>
        <end position="92"/>
    </location>
</feature>
<dbReference type="Proteomes" id="UP000242877">
    <property type="component" value="Unassembled WGS sequence"/>
</dbReference>
<feature type="transmembrane region" description="Helical" evidence="6">
    <location>
        <begin position="563"/>
        <end position="581"/>
    </location>
</feature>
<dbReference type="PANTHER" id="PTHR23502">
    <property type="entry name" value="MAJOR FACILITATOR SUPERFAMILY"/>
    <property type="match status" value="1"/>
</dbReference>
<dbReference type="Gene3D" id="1.20.1250.20">
    <property type="entry name" value="MFS general substrate transporter like domains"/>
    <property type="match status" value="1"/>
</dbReference>
<feature type="compositionally biased region" description="Low complexity" evidence="5">
    <location>
        <begin position="116"/>
        <end position="129"/>
    </location>
</feature>
<evidence type="ECO:0000259" key="7">
    <source>
        <dbReference type="PROSITE" id="PS50850"/>
    </source>
</evidence>
<keyword evidence="9" id="KW-1185">Reference proteome</keyword>
<feature type="transmembrane region" description="Helical" evidence="6">
    <location>
        <begin position="244"/>
        <end position="263"/>
    </location>
</feature>
<evidence type="ECO:0000256" key="4">
    <source>
        <dbReference type="ARBA" id="ARBA00023136"/>
    </source>
</evidence>
<keyword evidence="2 6" id="KW-0812">Transmembrane</keyword>
<dbReference type="GO" id="GO:0015244">
    <property type="term" value="F:fluconazole transmembrane transporter activity"/>
    <property type="evidence" value="ECO:0007669"/>
    <property type="project" value="TreeGrafter"/>
</dbReference>
<feature type="region of interest" description="Disordered" evidence="5">
    <location>
        <begin position="114"/>
        <end position="133"/>
    </location>
</feature>
<evidence type="ECO:0000256" key="3">
    <source>
        <dbReference type="ARBA" id="ARBA00022989"/>
    </source>
</evidence>
<feature type="compositionally biased region" description="Polar residues" evidence="5">
    <location>
        <begin position="76"/>
        <end position="90"/>
    </location>
</feature>
<evidence type="ECO:0000256" key="2">
    <source>
        <dbReference type="ARBA" id="ARBA00022692"/>
    </source>
</evidence>
<feature type="transmembrane region" description="Helical" evidence="6">
    <location>
        <begin position="517"/>
        <end position="542"/>
    </location>
</feature>
<dbReference type="InterPro" id="IPR011701">
    <property type="entry name" value="MFS"/>
</dbReference>
<dbReference type="PANTHER" id="PTHR23502:SF23">
    <property type="entry name" value="FLUCONAZOLE RESISTANCE PROTEIN 1"/>
    <property type="match status" value="1"/>
</dbReference>
<dbReference type="GO" id="GO:0005886">
    <property type="term" value="C:plasma membrane"/>
    <property type="evidence" value="ECO:0007669"/>
    <property type="project" value="TreeGrafter"/>
</dbReference>
<protein>
    <submittedName>
        <fullName evidence="8">Major facilitator superfamily domain, general substrate transporter</fullName>
    </submittedName>
</protein>
<dbReference type="InterPro" id="IPR020846">
    <property type="entry name" value="MFS_dom"/>
</dbReference>
<proteinExistence type="predicted"/>
<feature type="transmembrane region" description="Helical" evidence="6">
    <location>
        <begin position="215"/>
        <end position="232"/>
    </location>
</feature>
<dbReference type="InterPro" id="IPR036259">
    <property type="entry name" value="MFS_trans_sf"/>
</dbReference>
<organism evidence="8 9">
    <name type="scientific">Ascosphaera apis ARSEF 7405</name>
    <dbReference type="NCBI Taxonomy" id="392613"/>
    <lineage>
        <taxon>Eukaryota</taxon>
        <taxon>Fungi</taxon>
        <taxon>Dikarya</taxon>
        <taxon>Ascomycota</taxon>
        <taxon>Pezizomycotina</taxon>
        <taxon>Eurotiomycetes</taxon>
        <taxon>Eurotiomycetidae</taxon>
        <taxon>Onygenales</taxon>
        <taxon>Ascosphaeraceae</taxon>
        <taxon>Ascosphaera</taxon>
    </lineage>
</organism>
<feature type="transmembrane region" description="Helical" evidence="6">
    <location>
        <begin position="175"/>
        <end position="195"/>
    </location>
</feature>
<name>A0A162I5X1_9EURO</name>
<evidence type="ECO:0000256" key="5">
    <source>
        <dbReference type="SAM" id="MobiDB-lite"/>
    </source>
</evidence>